<dbReference type="InterPro" id="IPR058533">
    <property type="entry name" value="Cation_efflux_TM"/>
</dbReference>
<dbReference type="PANTHER" id="PTHR11562:SF17">
    <property type="entry name" value="RE54080P-RELATED"/>
    <property type="match status" value="1"/>
</dbReference>
<evidence type="ECO:0000256" key="8">
    <source>
        <dbReference type="ARBA" id="ARBA00023136"/>
    </source>
</evidence>
<keyword evidence="4 10" id="KW-0812">Transmembrane</keyword>
<evidence type="ECO:0000256" key="5">
    <source>
        <dbReference type="ARBA" id="ARBA00022906"/>
    </source>
</evidence>
<feature type="compositionally biased region" description="Basic and acidic residues" evidence="9">
    <location>
        <begin position="22"/>
        <end position="37"/>
    </location>
</feature>
<dbReference type="InterPro" id="IPR002524">
    <property type="entry name" value="Cation_efflux"/>
</dbReference>
<keyword evidence="8 10" id="KW-0472">Membrane</keyword>
<feature type="transmembrane region" description="Helical" evidence="10">
    <location>
        <begin position="198"/>
        <end position="216"/>
    </location>
</feature>
<dbReference type="Pfam" id="PF01545">
    <property type="entry name" value="Cation_efflux"/>
    <property type="match status" value="1"/>
</dbReference>
<keyword evidence="14" id="KW-1185">Reference proteome</keyword>
<comment type="caution">
    <text evidence="13">The sequence shown here is derived from an EMBL/GenBank/DDBJ whole genome shotgun (WGS) entry which is preliminary data.</text>
</comment>
<feature type="domain" description="Cation efflux protein cytoplasmic" evidence="12">
    <location>
        <begin position="251"/>
        <end position="323"/>
    </location>
</feature>
<evidence type="ECO:0000313" key="13">
    <source>
        <dbReference type="EMBL" id="MBB4798217.1"/>
    </source>
</evidence>
<evidence type="ECO:0000256" key="9">
    <source>
        <dbReference type="SAM" id="MobiDB-lite"/>
    </source>
</evidence>
<evidence type="ECO:0000256" key="1">
    <source>
        <dbReference type="ARBA" id="ARBA00004141"/>
    </source>
</evidence>
<protein>
    <submittedName>
        <fullName evidence="13">Cobalt-zinc-cadmium efflux system protein</fullName>
    </submittedName>
</protein>
<dbReference type="Proteomes" id="UP000539957">
    <property type="component" value="Unassembled WGS sequence"/>
</dbReference>
<feature type="transmembrane region" description="Helical" evidence="10">
    <location>
        <begin position="154"/>
        <end position="177"/>
    </location>
</feature>
<dbReference type="PANTHER" id="PTHR11562">
    <property type="entry name" value="CATION EFFLUX PROTEIN/ ZINC TRANSPORTER"/>
    <property type="match status" value="1"/>
</dbReference>
<comment type="similarity">
    <text evidence="2">Belongs to the cation diffusion facilitator (CDF) transporter (TC 2.A.4) family. SLC30A subfamily.</text>
</comment>
<keyword evidence="6 10" id="KW-1133">Transmembrane helix</keyword>
<dbReference type="InterPro" id="IPR036837">
    <property type="entry name" value="Cation_efflux_CTD_sf"/>
</dbReference>
<dbReference type="NCBIfam" id="TIGR01297">
    <property type="entry name" value="CDF"/>
    <property type="match status" value="1"/>
</dbReference>
<keyword evidence="3" id="KW-0813">Transport</keyword>
<accession>A0A7W7IPQ7</accession>
<feature type="transmembrane region" description="Helical" evidence="10">
    <location>
        <begin position="56"/>
        <end position="77"/>
    </location>
</feature>
<evidence type="ECO:0000256" key="7">
    <source>
        <dbReference type="ARBA" id="ARBA00023065"/>
    </source>
</evidence>
<organism evidence="13 14">
    <name type="scientific">Brevundimonas bullata</name>
    <dbReference type="NCBI Taxonomy" id="13160"/>
    <lineage>
        <taxon>Bacteria</taxon>
        <taxon>Pseudomonadati</taxon>
        <taxon>Pseudomonadota</taxon>
        <taxon>Alphaproteobacteria</taxon>
        <taxon>Caulobacterales</taxon>
        <taxon>Caulobacteraceae</taxon>
        <taxon>Brevundimonas</taxon>
    </lineage>
</organism>
<reference evidence="13 14" key="1">
    <citation type="submission" date="2020-08" db="EMBL/GenBank/DDBJ databases">
        <title>Functional genomics of gut bacteria from endangered species of beetles.</title>
        <authorList>
            <person name="Carlos-Shanley C."/>
        </authorList>
    </citation>
    <scope>NUCLEOTIDE SEQUENCE [LARGE SCALE GENOMIC DNA]</scope>
    <source>
        <strain evidence="13 14">S00123</strain>
    </source>
</reference>
<evidence type="ECO:0000313" key="14">
    <source>
        <dbReference type="Proteomes" id="UP000539957"/>
    </source>
</evidence>
<dbReference type="AlphaFoldDB" id="A0A7W7IPQ7"/>
<evidence type="ECO:0000259" key="12">
    <source>
        <dbReference type="Pfam" id="PF16916"/>
    </source>
</evidence>
<dbReference type="InterPro" id="IPR027469">
    <property type="entry name" value="Cation_efflux_TMD_sf"/>
</dbReference>
<dbReference type="InterPro" id="IPR050681">
    <property type="entry name" value="CDF/SLC30A"/>
</dbReference>
<feature type="transmembrane region" description="Helical" evidence="10">
    <location>
        <begin position="118"/>
        <end position="142"/>
    </location>
</feature>
<dbReference type="GO" id="GO:0005385">
    <property type="term" value="F:zinc ion transmembrane transporter activity"/>
    <property type="evidence" value="ECO:0007669"/>
    <property type="project" value="TreeGrafter"/>
</dbReference>
<evidence type="ECO:0000256" key="3">
    <source>
        <dbReference type="ARBA" id="ARBA00022448"/>
    </source>
</evidence>
<dbReference type="Gene3D" id="1.20.1510.10">
    <property type="entry name" value="Cation efflux protein transmembrane domain"/>
    <property type="match status" value="1"/>
</dbReference>
<gene>
    <name evidence="13" type="ORF">HNP32_001961</name>
</gene>
<dbReference type="RefSeq" id="WP_184269527.1">
    <property type="nucleotide sequence ID" value="NZ_JACHKY010000003.1"/>
</dbReference>
<dbReference type="Pfam" id="PF16916">
    <property type="entry name" value="ZT_dimer"/>
    <property type="match status" value="1"/>
</dbReference>
<dbReference type="SUPFAM" id="SSF160240">
    <property type="entry name" value="Cation efflux protein cytoplasmic domain-like"/>
    <property type="match status" value="1"/>
</dbReference>
<evidence type="ECO:0000256" key="4">
    <source>
        <dbReference type="ARBA" id="ARBA00022692"/>
    </source>
</evidence>
<keyword evidence="5" id="KW-0864">Zinc transport</keyword>
<proteinExistence type="inferred from homology"/>
<feature type="region of interest" description="Disordered" evidence="9">
    <location>
        <begin position="1"/>
        <end position="45"/>
    </location>
</feature>
<evidence type="ECO:0000256" key="10">
    <source>
        <dbReference type="SAM" id="Phobius"/>
    </source>
</evidence>
<feature type="compositionally biased region" description="Basic and acidic residues" evidence="9">
    <location>
        <begin position="1"/>
        <end position="14"/>
    </location>
</feature>
<sequence>MAHDHDHAHDHDNHSQAGRSHAGHDHAGHDHLHDNGHSHGIGGHHHGPVDTGDWRYAVGLIVNLVFVVCEFGAGLWADSSALMADAGHNLSDVLGLAMAGGAAWLARRAAGSKRTYGYGKATVLAALGNALLLIFACGAIAFEAIRRLAEPAPVASGVIMIVAGIGFVINLGTALMFMKDQHKDLNVRGAYLHMMSDAAVSLGVVVAGAVILLTGWAVIDALVSLAIVAVVLISTWGLLKDSVNLALDSVPNGVEVDQVREAFVALPGVSAVHDLHVWGLSTSDTALTAHLVHDRPDADALLIEAQAVARSRFNISHTTFQLESGALPDCPTC</sequence>
<evidence type="ECO:0000256" key="2">
    <source>
        <dbReference type="ARBA" id="ARBA00008873"/>
    </source>
</evidence>
<evidence type="ECO:0000256" key="6">
    <source>
        <dbReference type="ARBA" id="ARBA00022989"/>
    </source>
</evidence>
<name>A0A7W7IPQ7_9CAUL</name>
<feature type="domain" description="Cation efflux protein transmembrane" evidence="11">
    <location>
        <begin position="58"/>
        <end position="243"/>
    </location>
</feature>
<dbReference type="GO" id="GO:0005886">
    <property type="term" value="C:plasma membrane"/>
    <property type="evidence" value="ECO:0007669"/>
    <property type="project" value="TreeGrafter"/>
</dbReference>
<dbReference type="InterPro" id="IPR027470">
    <property type="entry name" value="Cation_efflux_CTD"/>
</dbReference>
<dbReference type="EMBL" id="JACHKY010000003">
    <property type="protein sequence ID" value="MBB4798217.1"/>
    <property type="molecule type" value="Genomic_DNA"/>
</dbReference>
<comment type="subcellular location">
    <subcellularLocation>
        <location evidence="1">Membrane</location>
        <topology evidence="1">Multi-pass membrane protein</topology>
    </subcellularLocation>
</comment>
<keyword evidence="5" id="KW-0862">Zinc</keyword>
<keyword evidence="7" id="KW-0406">Ion transport</keyword>
<feature type="transmembrane region" description="Helical" evidence="10">
    <location>
        <begin position="222"/>
        <end position="239"/>
    </location>
</feature>
<dbReference type="SUPFAM" id="SSF161111">
    <property type="entry name" value="Cation efflux protein transmembrane domain-like"/>
    <property type="match status" value="1"/>
</dbReference>
<evidence type="ECO:0000259" key="11">
    <source>
        <dbReference type="Pfam" id="PF01545"/>
    </source>
</evidence>